<organism evidence="1 2">
    <name type="scientific">Timema podura</name>
    <name type="common">Walking stick</name>
    <dbReference type="NCBI Taxonomy" id="61482"/>
    <lineage>
        <taxon>Eukaryota</taxon>
        <taxon>Metazoa</taxon>
        <taxon>Ecdysozoa</taxon>
        <taxon>Arthropoda</taxon>
        <taxon>Hexapoda</taxon>
        <taxon>Insecta</taxon>
        <taxon>Pterygota</taxon>
        <taxon>Neoptera</taxon>
        <taxon>Polyneoptera</taxon>
        <taxon>Phasmatodea</taxon>
        <taxon>Timematodea</taxon>
        <taxon>Timematoidea</taxon>
        <taxon>Timematidae</taxon>
        <taxon>Timema</taxon>
    </lineage>
</organism>
<dbReference type="EMBL" id="CAJPIN010070253">
    <property type="protein sequence ID" value="CAG2067516.1"/>
    <property type="molecule type" value="Genomic_DNA"/>
</dbReference>
<dbReference type="Gene3D" id="3.30.930.10">
    <property type="entry name" value="Bira Bifunctional Protein, Domain 2"/>
    <property type="match status" value="1"/>
</dbReference>
<proteinExistence type="predicted"/>
<evidence type="ECO:0000313" key="2">
    <source>
        <dbReference type="Proteomes" id="UP001153148"/>
    </source>
</evidence>
<reference evidence="1" key="1">
    <citation type="submission" date="2021-03" db="EMBL/GenBank/DDBJ databases">
        <authorList>
            <person name="Tran Van P."/>
        </authorList>
    </citation>
    <scope>NUCLEOTIDE SEQUENCE</scope>
</reference>
<keyword evidence="2" id="KW-1185">Reference proteome</keyword>
<dbReference type="InterPro" id="IPR027031">
    <property type="entry name" value="Gly-tRNA_synthase/POLG2"/>
</dbReference>
<evidence type="ECO:0008006" key="3">
    <source>
        <dbReference type="Google" id="ProtNLM"/>
    </source>
</evidence>
<gene>
    <name evidence="1" type="ORF">TPAB3V08_LOCUS14459</name>
</gene>
<dbReference type="Proteomes" id="UP001153148">
    <property type="component" value="Unassembled WGS sequence"/>
</dbReference>
<sequence>MLIVKNYQKTVHVEEIIPSVIEPSFGIGRIMYALFEHNFRMREGDEQRTGDMAVYG</sequence>
<dbReference type="InterPro" id="IPR045864">
    <property type="entry name" value="aa-tRNA-synth_II/BPL/LPL"/>
</dbReference>
<dbReference type="SUPFAM" id="SSF55681">
    <property type="entry name" value="Class II aaRS and biotin synthetases"/>
    <property type="match status" value="1"/>
</dbReference>
<name>A0ABN7PIA5_TIMPD</name>
<accession>A0ABN7PIA5</accession>
<comment type="caution">
    <text evidence="1">The sequence shown here is derived from an EMBL/GenBank/DDBJ whole genome shotgun (WGS) entry which is preliminary data.</text>
</comment>
<evidence type="ECO:0000313" key="1">
    <source>
        <dbReference type="EMBL" id="CAG2067516.1"/>
    </source>
</evidence>
<dbReference type="PANTHER" id="PTHR10745">
    <property type="entry name" value="GLYCYL-TRNA SYNTHETASE/DNA POLYMERASE SUBUNIT GAMMA-2"/>
    <property type="match status" value="1"/>
</dbReference>
<dbReference type="PANTHER" id="PTHR10745:SF0">
    <property type="entry name" value="GLYCINE--TRNA LIGASE"/>
    <property type="match status" value="1"/>
</dbReference>
<protein>
    <recommendedName>
        <fullName evidence="3">Glycine--tRNA ligase</fullName>
    </recommendedName>
</protein>